<dbReference type="EMBL" id="MU394297">
    <property type="protein sequence ID" value="KAI6089184.1"/>
    <property type="molecule type" value="Genomic_DNA"/>
</dbReference>
<protein>
    <submittedName>
        <fullName evidence="1">Uncharacterized protein</fullName>
    </submittedName>
</protein>
<sequence length="71" mass="7880">MRLCFANPLALAVAWACRSMPSLGVWPVAWPNSESKRCVKYTRAEHRCAVADKNFWETGFQGSEGVTTSTT</sequence>
<proteinExistence type="predicted"/>
<reference evidence="1 2" key="1">
    <citation type="journal article" date="2022" name="New Phytol.">
        <title>Ecological generalism drives hyperdiversity of secondary metabolite gene clusters in xylarialean endophytes.</title>
        <authorList>
            <person name="Franco M.E.E."/>
            <person name="Wisecaver J.H."/>
            <person name="Arnold A.E."/>
            <person name="Ju Y.M."/>
            <person name="Slot J.C."/>
            <person name="Ahrendt S."/>
            <person name="Moore L.P."/>
            <person name="Eastman K.E."/>
            <person name="Scott K."/>
            <person name="Konkel Z."/>
            <person name="Mondo S.J."/>
            <person name="Kuo A."/>
            <person name="Hayes R.D."/>
            <person name="Haridas S."/>
            <person name="Andreopoulos B."/>
            <person name="Riley R."/>
            <person name="LaButti K."/>
            <person name="Pangilinan J."/>
            <person name="Lipzen A."/>
            <person name="Amirebrahimi M."/>
            <person name="Yan J."/>
            <person name="Adam C."/>
            <person name="Keymanesh K."/>
            <person name="Ng V."/>
            <person name="Louie K."/>
            <person name="Northen T."/>
            <person name="Drula E."/>
            <person name="Henrissat B."/>
            <person name="Hsieh H.M."/>
            <person name="Youens-Clark K."/>
            <person name="Lutzoni F."/>
            <person name="Miadlikowska J."/>
            <person name="Eastwood D.C."/>
            <person name="Hamelin R.C."/>
            <person name="Grigoriev I.V."/>
            <person name="U'Ren J.M."/>
        </authorList>
    </citation>
    <scope>NUCLEOTIDE SEQUENCE [LARGE SCALE GENOMIC DNA]</scope>
    <source>
        <strain evidence="1 2">ER1909</strain>
    </source>
</reference>
<organism evidence="1 2">
    <name type="scientific">Hypoxylon rubiginosum</name>
    <dbReference type="NCBI Taxonomy" id="110542"/>
    <lineage>
        <taxon>Eukaryota</taxon>
        <taxon>Fungi</taxon>
        <taxon>Dikarya</taxon>
        <taxon>Ascomycota</taxon>
        <taxon>Pezizomycotina</taxon>
        <taxon>Sordariomycetes</taxon>
        <taxon>Xylariomycetidae</taxon>
        <taxon>Xylariales</taxon>
        <taxon>Hypoxylaceae</taxon>
        <taxon>Hypoxylon</taxon>
    </lineage>
</organism>
<dbReference type="Proteomes" id="UP001497680">
    <property type="component" value="Unassembled WGS sequence"/>
</dbReference>
<evidence type="ECO:0000313" key="1">
    <source>
        <dbReference type="EMBL" id="KAI6089184.1"/>
    </source>
</evidence>
<gene>
    <name evidence="1" type="ORF">F4821DRAFT_232349</name>
</gene>
<evidence type="ECO:0000313" key="2">
    <source>
        <dbReference type="Proteomes" id="UP001497680"/>
    </source>
</evidence>
<keyword evidence="2" id="KW-1185">Reference proteome</keyword>
<accession>A0ACC0D8Z2</accession>
<name>A0ACC0D8Z2_9PEZI</name>
<comment type="caution">
    <text evidence="1">The sequence shown here is derived from an EMBL/GenBank/DDBJ whole genome shotgun (WGS) entry which is preliminary data.</text>
</comment>